<dbReference type="PANTHER" id="PTHR12709">
    <property type="entry name" value="DNA-DIRECTED RNA POLYMERASE II, III"/>
    <property type="match status" value="1"/>
</dbReference>
<dbReference type="EMBL" id="ABSU01000005">
    <property type="protein sequence ID" value="EFE34787.1"/>
    <property type="molecule type" value="Genomic_DNA"/>
</dbReference>
<evidence type="ECO:0000256" key="5">
    <source>
        <dbReference type="ARBA" id="ARBA00023242"/>
    </source>
</evidence>
<evidence type="ECO:0000259" key="7">
    <source>
        <dbReference type="Pfam" id="PF03876"/>
    </source>
</evidence>
<dbReference type="GO" id="GO:0006367">
    <property type="term" value="P:transcription initiation at RNA polymerase II promoter"/>
    <property type="evidence" value="ECO:0007669"/>
    <property type="project" value="TreeGrafter"/>
</dbReference>
<dbReference type="GO" id="GO:0000932">
    <property type="term" value="C:P-body"/>
    <property type="evidence" value="ECO:0007669"/>
    <property type="project" value="TreeGrafter"/>
</dbReference>
<evidence type="ECO:0000256" key="2">
    <source>
        <dbReference type="ARBA" id="ARBA00009307"/>
    </source>
</evidence>
<dbReference type="SUPFAM" id="SSF88798">
    <property type="entry name" value="N-terminal, heterodimerisation domain of RBP7 (RpoE)"/>
    <property type="match status" value="1"/>
</dbReference>
<sequence>MFFIHFLEHVLTLHPSFFGSHVKEYLSQKLLDDVEGICTGDYYIVCVMDMYDISEGKIIPGSGLAEYTIVYRAIVWKPFKGETNQGIFAEVGPLTVFVSKHLIPPEIKWDPDSTPPQYTDNADQVIETGTNLRIKLIGLRNDVRNMFAIGSIREDYLGFVCSRYHRLTMACWLTHYPLPGLCNNEPNTLFFFYIFTILARTGPLAAGPPSTILTAQPPPTFTNYGYASHQCRPLTSALELPQFGDMERHRARGKPPWWKKSHPYIHPGIEDFFLSPSYMCETRKQKHLYTRSSTKLK</sequence>
<dbReference type="HOGENOM" id="CLU_936815_0_0_1"/>
<dbReference type="FunFam" id="2.40.50.140:FF:000043">
    <property type="entry name" value="DNA-directed RNA polymerase II subunit RPB7"/>
    <property type="match status" value="1"/>
</dbReference>
<comment type="subcellular location">
    <subcellularLocation>
        <location evidence="1 6">Nucleus</location>
    </subcellularLocation>
</comment>
<feature type="domain" description="RNA polymerase Rpb7-like N-terminal" evidence="7">
    <location>
        <begin position="8"/>
        <end position="63"/>
    </location>
</feature>
<dbReference type="GO" id="GO:0045948">
    <property type="term" value="P:positive regulation of translational initiation"/>
    <property type="evidence" value="ECO:0007669"/>
    <property type="project" value="TreeGrafter"/>
</dbReference>
<gene>
    <name evidence="8" type="ORF">ARB_06553</name>
</gene>
<dbReference type="STRING" id="663331.D4AQP3"/>
<name>D4AQP3_ARTBC</name>
<dbReference type="GO" id="GO:0060213">
    <property type="term" value="P:positive regulation of nuclear-transcribed mRNA poly(A) tail shortening"/>
    <property type="evidence" value="ECO:0007669"/>
    <property type="project" value="TreeGrafter"/>
</dbReference>
<dbReference type="RefSeq" id="XP_003015427.1">
    <property type="nucleotide sequence ID" value="XM_003015381.1"/>
</dbReference>
<dbReference type="KEGG" id="abe:ARB_06553"/>
<dbReference type="eggNOG" id="KOG3298">
    <property type="taxonomic scope" value="Eukaryota"/>
</dbReference>
<protein>
    <recommendedName>
        <fullName evidence="6">DNA-directed RNA polymerase subunit</fullName>
    </recommendedName>
</protein>
<dbReference type="GO" id="GO:0005665">
    <property type="term" value="C:RNA polymerase II, core complex"/>
    <property type="evidence" value="ECO:0007669"/>
    <property type="project" value="TreeGrafter"/>
</dbReference>
<dbReference type="InterPro" id="IPR036898">
    <property type="entry name" value="RNA_pol_Rpb7-like_N_sf"/>
</dbReference>
<dbReference type="InterPro" id="IPR012340">
    <property type="entry name" value="NA-bd_OB-fold"/>
</dbReference>
<evidence type="ECO:0000256" key="6">
    <source>
        <dbReference type="RuleBase" id="RU369086"/>
    </source>
</evidence>
<keyword evidence="3 6" id="KW-0240">DNA-directed RNA polymerase</keyword>
<dbReference type="GeneID" id="9521154"/>
<dbReference type="GO" id="GO:0003727">
    <property type="term" value="F:single-stranded RNA binding"/>
    <property type="evidence" value="ECO:0007669"/>
    <property type="project" value="TreeGrafter"/>
</dbReference>
<evidence type="ECO:0000313" key="8">
    <source>
        <dbReference type="EMBL" id="EFE34787.1"/>
    </source>
</evidence>
<dbReference type="PANTHER" id="PTHR12709:SF4">
    <property type="entry name" value="DNA-DIRECTED RNA POLYMERASE II SUBUNIT RPB7"/>
    <property type="match status" value="1"/>
</dbReference>
<keyword evidence="5 6" id="KW-0539">Nucleus</keyword>
<dbReference type="Gene3D" id="2.40.50.140">
    <property type="entry name" value="Nucleic acid-binding proteins"/>
    <property type="match status" value="1"/>
</dbReference>
<dbReference type="InterPro" id="IPR005576">
    <property type="entry name" value="Rpb7-like_N"/>
</dbReference>
<reference evidence="9" key="1">
    <citation type="journal article" date="2011" name="Genome Biol.">
        <title>Comparative and functional genomics provide insights into the pathogenicity of dermatophytic fungi.</title>
        <authorList>
            <person name="Burmester A."/>
            <person name="Shelest E."/>
            <person name="Gloeckner G."/>
            <person name="Heddergott C."/>
            <person name="Schindler S."/>
            <person name="Staib P."/>
            <person name="Heidel A."/>
            <person name="Felder M."/>
            <person name="Petzold A."/>
            <person name="Szafranski K."/>
            <person name="Feuermann M."/>
            <person name="Pedruzzi I."/>
            <person name="Priebe S."/>
            <person name="Groth M."/>
            <person name="Winkler R."/>
            <person name="Li W."/>
            <person name="Kniemeyer O."/>
            <person name="Schroeckh V."/>
            <person name="Hertweck C."/>
            <person name="Hube B."/>
            <person name="White T.C."/>
            <person name="Platzer M."/>
            <person name="Guthke R."/>
            <person name="Heitman J."/>
            <person name="Woestemeyer J."/>
            <person name="Zipfel P.F."/>
            <person name="Monod M."/>
            <person name="Brakhage A.A."/>
        </authorList>
    </citation>
    <scope>NUCLEOTIDE SEQUENCE [LARGE SCALE GENOMIC DNA]</scope>
    <source>
        <strain evidence="9">ATCC MYA-4681 / CBS 112371</strain>
    </source>
</reference>
<accession>D4AQP3</accession>
<keyword evidence="4 6" id="KW-0804">Transcription</keyword>
<dbReference type="GO" id="GO:0003697">
    <property type="term" value="F:single-stranded DNA binding"/>
    <property type="evidence" value="ECO:0007669"/>
    <property type="project" value="TreeGrafter"/>
</dbReference>
<evidence type="ECO:0000256" key="1">
    <source>
        <dbReference type="ARBA" id="ARBA00004123"/>
    </source>
</evidence>
<comment type="function">
    <text evidence="6">DNA-dependent RNA polymerase which catalyzes the transcription of DNA into RNA using the four ribonucleoside triphosphates as substrates.</text>
</comment>
<dbReference type="CDD" id="cd04462">
    <property type="entry name" value="S1_RNAPII_Rpb7"/>
    <property type="match status" value="1"/>
</dbReference>
<dbReference type="AlphaFoldDB" id="D4AQP3"/>
<organism evidence="8 9">
    <name type="scientific">Arthroderma benhamiae (strain ATCC MYA-4681 / CBS 112371)</name>
    <name type="common">Trichophyton mentagrophytes</name>
    <dbReference type="NCBI Taxonomy" id="663331"/>
    <lineage>
        <taxon>Eukaryota</taxon>
        <taxon>Fungi</taxon>
        <taxon>Dikarya</taxon>
        <taxon>Ascomycota</taxon>
        <taxon>Pezizomycotina</taxon>
        <taxon>Eurotiomycetes</taxon>
        <taxon>Eurotiomycetidae</taxon>
        <taxon>Onygenales</taxon>
        <taxon>Arthrodermataceae</taxon>
        <taxon>Trichophyton</taxon>
    </lineage>
</organism>
<dbReference type="Pfam" id="PF03876">
    <property type="entry name" value="SHS2_Rpb7-N"/>
    <property type="match status" value="1"/>
</dbReference>
<evidence type="ECO:0000256" key="4">
    <source>
        <dbReference type="ARBA" id="ARBA00023163"/>
    </source>
</evidence>
<dbReference type="InterPro" id="IPR045113">
    <property type="entry name" value="Rpb7-like"/>
</dbReference>
<keyword evidence="9" id="KW-1185">Reference proteome</keyword>
<dbReference type="FunFam" id="3.30.1490.120:FF:000001">
    <property type="entry name" value="DNA-directed RNA polymerase II subunit RPB7"/>
    <property type="match status" value="1"/>
</dbReference>
<dbReference type="SUPFAM" id="SSF50249">
    <property type="entry name" value="Nucleic acid-binding proteins"/>
    <property type="match status" value="1"/>
</dbReference>
<comment type="similarity">
    <text evidence="2">Belongs to the eukaryotic RPB7/RPC8 RNA polymerase subunit family.</text>
</comment>
<proteinExistence type="inferred from homology"/>
<dbReference type="GO" id="GO:0031369">
    <property type="term" value="F:translation initiation factor binding"/>
    <property type="evidence" value="ECO:0007669"/>
    <property type="project" value="TreeGrafter"/>
</dbReference>
<dbReference type="CDD" id="cd04329">
    <property type="entry name" value="RNAP_II_Rpb7_N"/>
    <property type="match status" value="1"/>
</dbReference>
<evidence type="ECO:0000256" key="3">
    <source>
        <dbReference type="ARBA" id="ARBA00022478"/>
    </source>
</evidence>
<comment type="caution">
    <text evidence="8">The sequence shown here is derived from an EMBL/GenBank/DDBJ whole genome shotgun (WGS) entry which is preliminary data.</text>
</comment>
<dbReference type="Proteomes" id="UP000008866">
    <property type="component" value="Unassembled WGS sequence"/>
</dbReference>
<evidence type="ECO:0000313" key="9">
    <source>
        <dbReference type="Proteomes" id="UP000008866"/>
    </source>
</evidence>
<dbReference type="Gene3D" id="3.30.1490.120">
    <property type="entry name" value="RNA polymerase Rpb7-like, N-terminal domain"/>
    <property type="match status" value="1"/>
</dbReference>